<reference evidence="2" key="1">
    <citation type="submission" date="2018-05" db="EMBL/GenBank/DDBJ databases">
        <authorList>
            <person name="Lanie J.A."/>
            <person name="Ng W.-L."/>
            <person name="Kazmierczak K.M."/>
            <person name="Andrzejewski T.M."/>
            <person name="Davidsen T.M."/>
            <person name="Wayne K.J."/>
            <person name="Tettelin H."/>
            <person name="Glass J.I."/>
            <person name="Rusch D."/>
            <person name="Podicherti R."/>
            <person name="Tsui H.-C.T."/>
            <person name="Winkler M.E."/>
        </authorList>
    </citation>
    <scope>NUCLEOTIDE SEQUENCE</scope>
</reference>
<dbReference type="AlphaFoldDB" id="A0A382J6W9"/>
<feature type="compositionally biased region" description="Low complexity" evidence="1">
    <location>
        <begin position="57"/>
        <end position="67"/>
    </location>
</feature>
<name>A0A382J6W9_9ZZZZ</name>
<evidence type="ECO:0000256" key="1">
    <source>
        <dbReference type="SAM" id="MobiDB-lite"/>
    </source>
</evidence>
<sequence>MACTDHEKHLKSLVQQQAALSQEIESKRNTLFKVTGAIEYLTEIGVTLPKNEEETTPEAPSEPEVVE</sequence>
<proteinExistence type="predicted"/>
<evidence type="ECO:0000313" key="2">
    <source>
        <dbReference type="EMBL" id="SVC07636.1"/>
    </source>
</evidence>
<gene>
    <name evidence="2" type="ORF">METZ01_LOCUS260490</name>
</gene>
<accession>A0A382J6W9</accession>
<feature type="region of interest" description="Disordered" evidence="1">
    <location>
        <begin position="48"/>
        <end position="67"/>
    </location>
</feature>
<protein>
    <submittedName>
        <fullName evidence="2">Uncharacterized protein</fullName>
    </submittedName>
</protein>
<organism evidence="2">
    <name type="scientific">marine metagenome</name>
    <dbReference type="NCBI Taxonomy" id="408172"/>
    <lineage>
        <taxon>unclassified sequences</taxon>
        <taxon>metagenomes</taxon>
        <taxon>ecological metagenomes</taxon>
    </lineage>
</organism>
<dbReference type="EMBL" id="UINC01072183">
    <property type="protein sequence ID" value="SVC07636.1"/>
    <property type="molecule type" value="Genomic_DNA"/>
</dbReference>